<feature type="region of interest" description="Disordered" evidence="1">
    <location>
        <begin position="71"/>
        <end position="92"/>
    </location>
</feature>
<evidence type="ECO:0000256" key="1">
    <source>
        <dbReference type="SAM" id="MobiDB-lite"/>
    </source>
</evidence>
<dbReference type="Proteomes" id="UP000000758">
    <property type="component" value="Chromosome"/>
</dbReference>
<dbReference type="STRING" id="414004.CENSYa_0754"/>
<gene>
    <name evidence="2" type="ordered locus">CENSYa_0754</name>
</gene>
<sequence>MPPCDRAILASRPARSASPAASLAGMTTAYPVYRTPLFAVFLTVRQTGMSSAFMRTLDTARPPGTRLMYTFEPPSMPSPSTIPLGRASETLV</sequence>
<reference evidence="2 3" key="1">
    <citation type="journal article" date="2006" name="Proc. Natl. Acad. Sci. U.S.A.">
        <title>Genomic analysis of the uncultivated marine crenarchaeote Cenarchaeum symbiosum.</title>
        <authorList>
            <person name="Hallam S.J."/>
            <person name="Konstantinidis K.T."/>
            <person name="Putnam N."/>
            <person name="Schleper C."/>
            <person name="Watanabe Y."/>
            <person name="Sugahara J."/>
            <person name="Preston C."/>
            <person name="de la Torre J."/>
            <person name="Richardson P.M."/>
            <person name="DeLong E.F."/>
        </authorList>
    </citation>
    <scope>NUCLEOTIDE SEQUENCE [LARGE SCALE GENOMIC DNA]</scope>
    <source>
        <strain evidence="3">A</strain>
    </source>
</reference>
<dbReference type="AlphaFoldDB" id="A0RVM0"/>
<protein>
    <submittedName>
        <fullName evidence="2">Uncharacterized protein</fullName>
    </submittedName>
</protein>
<evidence type="ECO:0000313" key="3">
    <source>
        <dbReference type="Proteomes" id="UP000000758"/>
    </source>
</evidence>
<evidence type="ECO:0000313" key="2">
    <source>
        <dbReference type="EMBL" id="ABK77387.1"/>
    </source>
</evidence>
<name>A0RVM0_CENSY</name>
<dbReference type="HOGENOM" id="CLU_2406208_0_0_2"/>
<dbReference type="EMBL" id="DP000238">
    <property type="protein sequence ID" value="ABK77387.1"/>
    <property type="molecule type" value="Genomic_DNA"/>
</dbReference>
<dbReference type="KEGG" id="csy:CENSYa_0754"/>
<organism evidence="2 3">
    <name type="scientific">Cenarchaeum symbiosum (strain A)</name>
    <dbReference type="NCBI Taxonomy" id="414004"/>
    <lineage>
        <taxon>Archaea</taxon>
        <taxon>Nitrososphaerota</taxon>
        <taxon>Candidatus Cenarchaeales</taxon>
        <taxon>Candidatus Cenarchaeaceae</taxon>
        <taxon>Candidatus Cenarchaeum</taxon>
    </lineage>
</organism>
<keyword evidence="3" id="KW-1185">Reference proteome</keyword>
<proteinExistence type="predicted"/>
<dbReference type="EnsemblBacteria" id="ABK77387">
    <property type="protein sequence ID" value="ABK77387"/>
    <property type="gene ID" value="CENSYa_0754"/>
</dbReference>
<accession>A0RVM0</accession>